<dbReference type="InterPro" id="IPR011765">
    <property type="entry name" value="Pept_M16_N"/>
</dbReference>
<evidence type="ECO:0000313" key="3">
    <source>
        <dbReference type="Proteomes" id="UP000019426"/>
    </source>
</evidence>
<dbReference type="HOGENOM" id="CLU_603706_0_0_9"/>
<reference evidence="2 3" key="1">
    <citation type="submission" date="2013-11" db="EMBL/GenBank/DDBJ databases">
        <title>Complete genome sequence of Clostridum sp. M2/40.</title>
        <authorList>
            <person name="Wibberg D."/>
            <person name="Puehler A."/>
            <person name="Schlueter A."/>
        </authorList>
    </citation>
    <scope>NUCLEOTIDE SEQUENCE [LARGE SCALE GENOMIC DNA]</scope>
    <source>
        <strain evidence="3">M2/40</strain>
    </source>
</reference>
<dbReference type="SUPFAM" id="SSF63411">
    <property type="entry name" value="LuxS/MPP-like metallohydrolase"/>
    <property type="match status" value="1"/>
</dbReference>
<dbReference type="GO" id="GO:0046872">
    <property type="term" value="F:metal ion binding"/>
    <property type="evidence" value="ECO:0007669"/>
    <property type="project" value="InterPro"/>
</dbReference>
<dbReference type="Gene3D" id="3.30.830.10">
    <property type="entry name" value="Metalloenzyme, LuxS/M16 peptidase-like"/>
    <property type="match status" value="1"/>
</dbReference>
<dbReference type="Proteomes" id="UP000019426">
    <property type="component" value="Chromosome M2/40_rep1"/>
</dbReference>
<proteinExistence type="predicted"/>
<organism evidence="2 3">
    <name type="scientific">Clostridium bornimense</name>
    <dbReference type="NCBI Taxonomy" id="1216932"/>
    <lineage>
        <taxon>Bacteria</taxon>
        <taxon>Bacillati</taxon>
        <taxon>Bacillota</taxon>
        <taxon>Clostridia</taxon>
        <taxon>Eubacteriales</taxon>
        <taxon>Clostridiaceae</taxon>
        <taxon>Clostridium</taxon>
    </lineage>
</organism>
<dbReference type="KEGG" id="clt:CM240_0836"/>
<protein>
    <recommendedName>
        <fullName evidence="1">Peptidase M16 N-terminal domain-containing protein</fullName>
    </recommendedName>
</protein>
<dbReference type="Pfam" id="PF00675">
    <property type="entry name" value="Peptidase_M16"/>
    <property type="match status" value="1"/>
</dbReference>
<name>W6SED1_9CLOT</name>
<dbReference type="PATRIC" id="fig|1216932.3.peg.822"/>
<dbReference type="eggNOG" id="COG0612">
    <property type="taxonomic scope" value="Bacteria"/>
</dbReference>
<dbReference type="STRING" id="1216932.CM240_0836"/>
<keyword evidence="3" id="KW-1185">Reference proteome</keyword>
<accession>W6SED1</accession>
<feature type="domain" description="Peptidase M16 N-terminal" evidence="1">
    <location>
        <begin position="26"/>
        <end position="142"/>
    </location>
</feature>
<dbReference type="AlphaFoldDB" id="W6SED1"/>
<evidence type="ECO:0000259" key="1">
    <source>
        <dbReference type="Pfam" id="PF00675"/>
    </source>
</evidence>
<evidence type="ECO:0000313" key="2">
    <source>
        <dbReference type="EMBL" id="CDM68000.1"/>
    </source>
</evidence>
<gene>
    <name evidence="2" type="ORF">CM240_0836</name>
</gene>
<dbReference type="RefSeq" id="WP_044036760.1">
    <property type="nucleotide sequence ID" value="NZ_HG917868.1"/>
</dbReference>
<dbReference type="EMBL" id="HG917868">
    <property type="protein sequence ID" value="CDM68000.1"/>
    <property type="molecule type" value="Genomic_DNA"/>
</dbReference>
<sequence length="431" mass="50625">MIGINRLTGNLENGMSYYLYSSEGENKLRVILLNKGGVNYEKDDENGITHLLEHMCLAYGKYNEKDWFHTPVGIINGEEYICTGYTDFDRTVLKIYTRDEKNPIEKSLYLVNKIISGEIIKDEVFQEVKKLVIKECEDFSIRNELQKKIIEFITDGKKSILPMGKDSIIKNISLDDIIKVHRKNFIYNKLSILIIGNIDIFKVENILINNFNSSKSKENFIEYRKKDVIGYKENKELLLEDIRSKNNVLKAYYRFQSNDSEIRGRLIRYFFDRILEQYILTKYKEINNSISNVICTDRRNIFGSDYYIIVCKGIKEREWKKKYLTIIRGILKQGINKEDFMKEKETLKSILNILVNEEVDAEDIAKEYIHNFFNKEAILLIKDDYMIISKLINEISIDDLNNCMMSILDSKSRMVFIRGAYNDIGISKVKK</sequence>
<dbReference type="InterPro" id="IPR011249">
    <property type="entry name" value="Metalloenz_LuxS/M16"/>
</dbReference>